<dbReference type="SMART" id="SM01321">
    <property type="entry name" value="Y1_Tnp"/>
    <property type="match status" value="1"/>
</dbReference>
<keyword evidence="3" id="KW-1185">Reference proteome</keyword>
<protein>
    <submittedName>
        <fullName evidence="2">REP element-mobilizing transposase RayT</fullName>
    </submittedName>
</protein>
<evidence type="ECO:0000313" key="3">
    <source>
        <dbReference type="Proteomes" id="UP000199662"/>
    </source>
</evidence>
<evidence type="ECO:0000313" key="2">
    <source>
        <dbReference type="EMBL" id="SEJ55099.1"/>
    </source>
</evidence>
<dbReference type="InterPro" id="IPR002686">
    <property type="entry name" value="Transposase_17"/>
</dbReference>
<dbReference type="GO" id="GO:0006313">
    <property type="term" value="P:DNA transposition"/>
    <property type="evidence" value="ECO:0007669"/>
    <property type="project" value="InterPro"/>
</dbReference>
<dbReference type="STRING" id="84035.SAMN05660742_11046"/>
<dbReference type="PANTHER" id="PTHR34322:SF2">
    <property type="entry name" value="TRANSPOSASE IS200-LIKE DOMAIN-CONTAINING PROTEIN"/>
    <property type="match status" value="1"/>
</dbReference>
<sequence length="252" mass="29089">MARKARVKSSTGIYHIIIRGLDMQTVFEEDEDKTAFLKLVHDYKAICGYAVFGYVVMDHHVHLVIREGQNTVSNIMKRIGVKYVARYNAKYAREGQLFHDRFKSEPIESDDYLKTVLRYIHQEPVRTGAVTEISRYPWSSFKEYIDTDSIVDTQKVLAIFGKEEAAQRIAFRKYMNEPSEDKCLEACREKIADADLLALLLRLARVKTVEELKRLSKPDRNEMLREVKSLDTTSTWQIAKVSGFSQSVVAKI</sequence>
<reference evidence="2 3" key="1">
    <citation type="submission" date="2016-10" db="EMBL/GenBank/DDBJ databases">
        <authorList>
            <person name="de Groot N.N."/>
        </authorList>
    </citation>
    <scope>NUCLEOTIDE SEQUENCE [LARGE SCALE GENOMIC DNA]</scope>
    <source>
        <strain evidence="2 3">DSM 2179</strain>
    </source>
</reference>
<dbReference type="InterPro" id="IPR036515">
    <property type="entry name" value="Transposase_17_sf"/>
</dbReference>
<gene>
    <name evidence="2" type="ORF">SAMN05660742_11046</name>
</gene>
<dbReference type="AlphaFoldDB" id="A0A1H6ZNV1"/>
<dbReference type="Proteomes" id="UP000199662">
    <property type="component" value="Unassembled WGS sequence"/>
</dbReference>
<dbReference type="PANTHER" id="PTHR34322">
    <property type="entry name" value="TRANSPOSASE, Y1_TNP DOMAIN-CONTAINING"/>
    <property type="match status" value="1"/>
</dbReference>
<accession>A0A1H6ZNV1</accession>
<dbReference type="EMBL" id="FNZK01000010">
    <property type="protein sequence ID" value="SEJ55099.1"/>
    <property type="molecule type" value="Genomic_DNA"/>
</dbReference>
<dbReference type="GO" id="GO:0003677">
    <property type="term" value="F:DNA binding"/>
    <property type="evidence" value="ECO:0007669"/>
    <property type="project" value="InterPro"/>
</dbReference>
<evidence type="ECO:0000259" key="1">
    <source>
        <dbReference type="SMART" id="SM01321"/>
    </source>
</evidence>
<dbReference type="RefSeq" id="WP_091831634.1">
    <property type="nucleotide sequence ID" value="NZ_FNZK01000010.1"/>
</dbReference>
<name>A0A1H6ZNV1_9FIRM</name>
<dbReference type="Pfam" id="PF01797">
    <property type="entry name" value="Y1_Tnp"/>
    <property type="match status" value="1"/>
</dbReference>
<dbReference type="SUPFAM" id="SSF143422">
    <property type="entry name" value="Transposase IS200-like"/>
    <property type="match status" value="1"/>
</dbReference>
<dbReference type="GO" id="GO:0004803">
    <property type="term" value="F:transposase activity"/>
    <property type="evidence" value="ECO:0007669"/>
    <property type="project" value="InterPro"/>
</dbReference>
<organism evidence="2 3">
    <name type="scientific">Propionispira arboris</name>
    <dbReference type="NCBI Taxonomy" id="84035"/>
    <lineage>
        <taxon>Bacteria</taxon>
        <taxon>Bacillati</taxon>
        <taxon>Bacillota</taxon>
        <taxon>Negativicutes</taxon>
        <taxon>Selenomonadales</taxon>
        <taxon>Selenomonadaceae</taxon>
        <taxon>Propionispira</taxon>
    </lineage>
</organism>
<dbReference type="Gene3D" id="3.30.70.1290">
    <property type="entry name" value="Transposase IS200-like"/>
    <property type="match status" value="1"/>
</dbReference>
<proteinExistence type="predicted"/>
<feature type="domain" description="Transposase IS200-like" evidence="1">
    <location>
        <begin position="9"/>
        <end position="123"/>
    </location>
</feature>